<feature type="domain" description="PIN" evidence="6">
    <location>
        <begin position="2"/>
        <end position="117"/>
    </location>
</feature>
<dbReference type="EMBL" id="QJSX01000018">
    <property type="protein sequence ID" value="PYE50481.1"/>
    <property type="molecule type" value="Genomic_DNA"/>
</dbReference>
<evidence type="ECO:0000256" key="1">
    <source>
        <dbReference type="ARBA" id="ARBA00022649"/>
    </source>
</evidence>
<accession>A0A318S6W9</accession>
<comment type="caution">
    <text evidence="7">The sequence shown here is derived from an EMBL/GenBank/DDBJ whole genome shotgun (WGS) entry which is preliminary data.</text>
</comment>
<proteinExistence type="inferred from homology"/>
<dbReference type="Proteomes" id="UP000248326">
    <property type="component" value="Unassembled WGS sequence"/>
</dbReference>
<keyword evidence="5" id="KW-0460">Magnesium</keyword>
<keyword evidence="3 5" id="KW-0479">Metal-binding</keyword>
<comment type="cofactor">
    <cofactor evidence="5">
        <name>Mg(2+)</name>
        <dbReference type="ChEBI" id="CHEBI:18420"/>
    </cofactor>
</comment>
<comment type="similarity">
    <text evidence="5">Belongs to the PINc/VapC protein family.</text>
</comment>
<reference evidence="7 8" key="1">
    <citation type="submission" date="2018-06" db="EMBL/GenBank/DDBJ databases">
        <title>Genomic Encyclopedia of Type Strains, Phase IV (KMG-IV): sequencing the most valuable type-strain genomes for metagenomic binning, comparative biology and taxonomic classification.</title>
        <authorList>
            <person name="Goeker M."/>
        </authorList>
    </citation>
    <scope>NUCLEOTIDE SEQUENCE [LARGE SCALE GENOMIC DNA]</scope>
    <source>
        <strain evidence="7 8">DSM 18048</strain>
    </source>
</reference>
<dbReference type="OrthoDB" id="286092at2"/>
<evidence type="ECO:0000259" key="6">
    <source>
        <dbReference type="Pfam" id="PF01850"/>
    </source>
</evidence>
<keyword evidence="8" id="KW-1185">Reference proteome</keyword>
<dbReference type="HAMAP" id="MF_00265">
    <property type="entry name" value="VapC_Nob1"/>
    <property type="match status" value="1"/>
</dbReference>
<protein>
    <recommendedName>
        <fullName evidence="5">Ribonuclease VapC</fullName>
        <shortName evidence="5">RNase VapC</shortName>
        <ecNumber evidence="5">3.1.-.-</ecNumber>
    </recommendedName>
    <alternativeName>
        <fullName evidence="5">Toxin VapC</fullName>
    </alternativeName>
</protein>
<feature type="binding site" evidence="5">
    <location>
        <position position="91"/>
    </location>
    <ligand>
        <name>Mg(2+)</name>
        <dbReference type="ChEBI" id="CHEBI:18420"/>
    </ligand>
</feature>
<keyword evidence="1 5" id="KW-1277">Toxin-antitoxin system</keyword>
<dbReference type="GO" id="GO:0090729">
    <property type="term" value="F:toxin activity"/>
    <property type="evidence" value="ECO:0007669"/>
    <property type="project" value="UniProtKB-KW"/>
</dbReference>
<comment type="function">
    <text evidence="5">Toxic component of a toxin-antitoxin (TA) system. An RNase.</text>
</comment>
<dbReference type="InterPro" id="IPR002716">
    <property type="entry name" value="PIN_dom"/>
</dbReference>
<evidence type="ECO:0000256" key="4">
    <source>
        <dbReference type="ARBA" id="ARBA00022801"/>
    </source>
</evidence>
<keyword evidence="5" id="KW-0800">Toxin</keyword>
<dbReference type="InterPro" id="IPR022907">
    <property type="entry name" value="VapC_family"/>
</dbReference>
<evidence type="ECO:0000256" key="2">
    <source>
        <dbReference type="ARBA" id="ARBA00022722"/>
    </source>
</evidence>
<dbReference type="GO" id="GO:0004540">
    <property type="term" value="F:RNA nuclease activity"/>
    <property type="evidence" value="ECO:0007669"/>
    <property type="project" value="InterPro"/>
</dbReference>
<evidence type="ECO:0000313" key="7">
    <source>
        <dbReference type="EMBL" id="PYE50481.1"/>
    </source>
</evidence>
<gene>
    <name evidence="5" type="primary">vapC</name>
    <name evidence="7" type="ORF">DES52_11898</name>
</gene>
<dbReference type="AlphaFoldDB" id="A0A318S6W9"/>
<sequence length="125" mass="13514">MIVLDTETLRRWLKGTLDRHDAASGDHTLTISTIVLTELLAQLVTVGARPTHVLRDLHIEGLSAVDFTAEDAVRIAELQSDPRVRVLSVADQASLALAVRLRATLVTTNPDLADLDFGVPVQVVA</sequence>
<organism evidence="7 8">
    <name type="scientific">Deinococcus yavapaiensis KR-236</name>
    <dbReference type="NCBI Taxonomy" id="694435"/>
    <lineage>
        <taxon>Bacteria</taxon>
        <taxon>Thermotogati</taxon>
        <taxon>Deinococcota</taxon>
        <taxon>Deinococci</taxon>
        <taxon>Deinococcales</taxon>
        <taxon>Deinococcaceae</taxon>
        <taxon>Deinococcus</taxon>
    </lineage>
</organism>
<keyword evidence="2 5" id="KW-0540">Nuclease</keyword>
<evidence type="ECO:0000313" key="8">
    <source>
        <dbReference type="Proteomes" id="UP000248326"/>
    </source>
</evidence>
<keyword evidence="4 5" id="KW-0378">Hydrolase</keyword>
<name>A0A318S6W9_9DEIO</name>
<dbReference type="RefSeq" id="WP_110888436.1">
    <property type="nucleotide sequence ID" value="NZ_QJSX01000018.1"/>
</dbReference>
<dbReference type="Pfam" id="PF01850">
    <property type="entry name" value="PIN"/>
    <property type="match status" value="1"/>
</dbReference>
<evidence type="ECO:0000256" key="5">
    <source>
        <dbReference type="HAMAP-Rule" id="MF_00265"/>
    </source>
</evidence>
<dbReference type="InterPro" id="IPR029060">
    <property type="entry name" value="PIN-like_dom_sf"/>
</dbReference>
<dbReference type="GO" id="GO:0000287">
    <property type="term" value="F:magnesium ion binding"/>
    <property type="evidence" value="ECO:0007669"/>
    <property type="project" value="UniProtKB-UniRule"/>
</dbReference>
<dbReference type="EC" id="3.1.-.-" evidence="5"/>
<feature type="binding site" evidence="5">
    <location>
        <position position="5"/>
    </location>
    <ligand>
        <name>Mg(2+)</name>
        <dbReference type="ChEBI" id="CHEBI:18420"/>
    </ligand>
</feature>
<dbReference type="GO" id="GO:0016787">
    <property type="term" value="F:hydrolase activity"/>
    <property type="evidence" value="ECO:0007669"/>
    <property type="project" value="UniProtKB-KW"/>
</dbReference>
<dbReference type="Gene3D" id="3.40.50.1010">
    <property type="entry name" value="5'-nuclease"/>
    <property type="match status" value="1"/>
</dbReference>
<evidence type="ECO:0000256" key="3">
    <source>
        <dbReference type="ARBA" id="ARBA00022723"/>
    </source>
</evidence>
<dbReference type="SUPFAM" id="SSF88723">
    <property type="entry name" value="PIN domain-like"/>
    <property type="match status" value="1"/>
</dbReference>